<organism evidence="2 3">
    <name type="scientific">Tectimicrobiota bacterium</name>
    <dbReference type="NCBI Taxonomy" id="2528274"/>
    <lineage>
        <taxon>Bacteria</taxon>
        <taxon>Pseudomonadati</taxon>
        <taxon>Nitrospinota/Tectimicrobiota group</taxon>
        <taxon>Candidatus Tectimicrobiota</taxon>
    </lineage>
</organism>
<proteinExistence type="predicted"/>
<name>A0A932GRA3_UNCTE</name>
<evidence type="ECO:0000313" key="2">
    <source>
        <dbReference type="EMBL" id="MBI3015921.1"/>
    </source>
</evidence>
<reference evidence="2" key="1">
    <citation type="submission" date="2020-07" db="EMBL/GenBank/DDBJ databases">
        <title>Huge and variable diversity of episymbiotic CPR bacteria and DPANN archaea in groundwater ecosystems.</title>
        <authorList>
            <person name="He C.Y."/>
            <person name="Keren R."/>
            <person name="Whittaker M."/>
            <person name="Farag I.F."/>
            <person name="Doudna J."/>
            <person name="Cate J.H.D."/>
            <person name="Banfield J.F."/>
        </authorList>
    </citation>
    <scope>NUCLEOTIDE SEQUENCE</scope>
    <source>
        <strain evidence="2">NC_groundwater_717_Ag_S-0.2um_59_8</strain>
    </source>
</reference>
<dbReference type="Proteomes" id="UP000741360">
    <property type="component" value="Unassembled WGS sequence"/>
</dbReference>
<sequence length="265" mass="29190">MRWGEVPFPKEHGGWAIFLIPLLIGTAAGGKFTGSTVLFVFAALFAFTARAPLVSMVLGVPAGKSPEVWRRNLWIWFLTYSGMSLLFLFPLLALYQRPLLLLIGGAGLSFLPFHLRAVRERRDRALSNQLLAAVGLTLTAPGAYYVATGVLDSRALILWILNAAFFGSEVCYVQMRVQSLRLRRPILRGTACTAFAAILAGVFVLSLFSFLPPAFLLPFVPSPLKALWSALKSSRRFQIKRLGWLGVAHAMGFVGLCLLSWSLVY</sequence>
<feature type="transmembrane region" description="Helical" evidence="1">
    <location>
        <begin position="130"/>
        <end position="147"/>
    </location>
</feature>
<keyword evidence="1" id="KW-0472">Membrane</keyword>
<feature type="transmembrane region" description="Helical" evidence="1">
    <location>
        <begin position="73"/>
        <end position="93"/>
    </location>
</feature>
<feature type="transmembrane region" description="Helical" evidence="1">
    <location>
        <begin position="36"/>
        <end position="61"/>
    </location>
</feature>
<feature type="transmembrane region" description="Helical" evidence="1">
    <location>
        <begin position="12"/>
        <end position="30"/>
    </location>
</feature>
<evidence type="ECO:0000256" key="1">
    <source>
        <dbReference type="SAM" id="Phobius"/>
    </source>
</evidence>
<keyword evidence="1" id="KW-1133">Transmembrane helix</keyword>
<feature type="transmembrane region" description="Helical" evidence="1">
    <location>
        <begin position="185"/>
        <end position="208"/>
    </location>
</feature>
<feature type="transmembrane region" description="Helical" evidence="1">
    <location>
        <begin position="99"/>
        <end position="118"/>
    </location>
</feature>
<dbReference type="EMBL" id="JACPSX010000246">
    <property type="protein sequence ID" value="MBI3015921.1"/>
    <property type="molecule type" value="Genomic_DNA"/>
</dbReference>
<comment type="caution">
    <text evidence="2">The sequence shown here is derived from an EMBL/GenBank/DDBJ whole genome shotgun (WGS) entry which is preliminary data.</text>
</comment>
<keyword evidence="1" id="KW-0812">Transmembrane</keyword>
<accession>A0A932GRA3</accession>
<feature type="transmembrane region" description="Helical" evidence="1">
    <location>
        <begin position="243"/>
        <end position="264"/>
    </location>
</feature>
<dbReference type="AlphaFoldDB" id="A0A932GRA3"/>
<evidence type="ECO:0000313" key="3">
    <source>
        <dbReference type="Proteomes" id="UP000741360"/>
    </source>
</evidence>
<gene>
    <name evidence="2" type="ORF">HYY65_12890</name>
</gene>
<feature type="transmembrane region" description="Helical" evidence="1">
    <location>
        <begin position="153"/>
        <end position="173"/>
    </location>
</feature>
<protein>
    <submittedName>
        <fullName evidence="2">YwiC-like family protein</fullName>
    </submittedName>
</protein>
<dbReference type="Pfam" id="PF14256">
    <property type="entry name" value="YwiC"/>
    <property type="match status" value="1"/>
</dbReference>
<dbReference type="InterPro" id="IPR025576">
    <property type="entry name" value="YwiC"/>
</dbReference>